<evidence type="ECO:0000313" key="1">
    <source>
        <dbReference type="EMBL" id="MFD2730062.1"/>
    </source>
</evidence>
<dbReference type="RefSeq" id="WP_379982988.1">
    <property type="nucleotide sequence ID" value="NZ_JBHUMO010000072.1"/>
</dbReference>
<accession>A0ABW5TLM7</accession>
<proteinExistence type="predicted"/>
<protein>
    <submittedName>
        <fullName evidence="1">DUF2922 family protein</fullName>
    </submittedName>
</protein>
<name>A0ABW5TLM7_9ENTE</name>
<dbReference type="InterPro" id="IPR021321">
    <property type="entry name" value="DUF2922"/>
</dbReference>
<gene>
    <name evidence="1" type="ORF">ACFSR0_11815</name>
</gene>
<comment type="caution">
    <text evidence="1">The sequence shown here is derived from an EMBL/GenBank/DDBJ whole genome shotgun (WGS) entry which is preliminary data.</text>
</comment>
<dbReference type="Proteomes" id="UP001597427">
    <property type="component" value="Unassembled WGS sequence"/>
</dbReference>
<evidence type="ECO:0000313" key="2">
    <source>
        <dbReference type="Proteomes" id="UP001597427"/>
    </source>
</evidence>
<organism evidence="1 2">
    <name type="scientific">Enterococcus camelliae</name>
    <dbReference type="NCBI Taxonomy" id="453959"/>
    <lineage>
        <taxon>Bacteria</taxon>
        <taxon>Bacillati</taxon>
        <taxon>Bacillota</taxon>
        <taxon>Bacilli</taxon>
        <taxon>Lactobacillales</taxon>
        <taxon>Enterococcaceae</taxon>
        <taxon>Enterococcus</taxon>
    </lineage>
</organism>
<sequence>MRRLKITFENKAGQRHTFVAPNISKKLTNQELVSLVQYFVENEQLSGNEEFEKIISIKIVEKHTKKLFTGHYHNKKMYYITNNKKMMKN</sequence>
<keyword evidence="2" id="KW-1185">Reference proteome</keyword>
<dbReference type="Pfam" id="PF11148">
    <property type="entry name" value="DUF2922"/>
    <property type="match status" value="1"/>
</dbReference>
<dbReference type="EMBL" id="JBHUMO010000072">
    <property type="protein sequence ID" value="MFD2730062.1"/>
    <property type="molecule type" value="Genomic_DNA"/>
</dbReference>
<reference evidence="2" key="1">
    <citation type="journal article" date="2019" name="Int. J. Syst. Evol. Microbiol.">
        <title>The Global Catalogue of Microorganisms (GCM) 10K type strain sequencing project: providing services to taxonomists for standard genome sequencing and annotation.</title>
        <authorList>
            <consortium name="The Broad Institute Genomics Platform"/>
            <consortium name="The Broad Institute Genome Sequencing Center for Infectious Disease"/>
            <person name="Wu L."/>
            <person name="Ma J."/>
        </authorList>
    </citation>
    <scope>NUCLEOTIDE SEQUENCE [LARGE SCALE GENOMIC DNA]</scope>
    <source>
        <strain evidence="2">TISTR 932</strain>
    </source>
</reference>